<sequence length="421" mass="48633">MANPNNIDPPFLPVGNEQLFIPPHLTQQTYPLPVWDGVPLGPALVPYWDAPLPFAELEVRQGNTRKVNLNHAQCRRMESFLETLSLLPASIFGPPANFYFKESTISEALNAYNLHARSRECQPWAFFHYRGLNSTILVPHNPPANFDWTDLRRRTVLRYGATGGQLGGDLSEPWPSVTRPVNRWRFLPNYKHYRLMCWIHRHEHIRPEDGEDDEDDEDFTPEDVVYTMSVWDRENDLIYFHDPWRDQNSAARFADIQTFWANIRPYTYEGAGLPAVPPANIRHVRYNSLGQMAATTHNPMRPKFSQISCVAIAVWLMNHIDYTTDLIPPDRPDILDGSHPLLFPALFLCTFRTLREALAASNRLTSGNSQETQDYVMGKFLITPLNLDMVHHMRRILRQAYGRNLADPESWIVSSIAWRLY</sequence>
<accession>A0ABR1WUC8</accession>
<comment type="caution">
    <text evidence="1">The sequence shown here is derived from an EMBL/GenBank/DDBJ whole genome shotgun (WGS) entry which is preliminary data.</text>
</comment>
<gene>
    <name evidence="1" type="ORF">PG994_001686</name>
</gene>
<evidence type="ECO:0000313" key="2">
    <source>
        <dbReference type="Proteomes" id="UP001480595"/>
    </source>
</evidence>
<reference evidence="1 2" key="1">
    <citation type="submission" date="2023-01" db="EMBL/GenBank/DDBJ databases">
        <title>Analysis of 21 Apiospora genomes using comparative genomics revels a genus with tremendous synthesis potential of carbohydrate active enzymes and secondary metabolites.</title>
        <authorList>
            <person name="Sorensen T."/>
        </authorList>
    </citation>
    <scope>NUCLEOTIDE SEQUENCE [LARGE SCALE GENOMIC DNA]</scope>
    <source>
        <strain evidence="1 2">CBS 135458</strain>
    </source>
</reference>
<proteinExistence type="predicted"/>
<dbReference type="EMBL" id="JAQQWL010000002">
    <property type="protein sequence ID" value="KAK8086712.1"/>
    <property type="molecule type" value="Genomic_DNA"/>
</dbReference>
<evidence type="ECO:0000313" key="1">
    <source>
        <dbReference type="EMBL" id="KAK8086712.1"/>
    </source>
</evidence>
<keyword evidence="2" id="KW-1185">Reference proteome</keyword>
<name>A0ABR1WUC8_9PEZI</name>
<dbReference type="Proteomes" id="UP001480595">
    <property type="component" value="Unassembled WGS sequence"/>
</dbReference>
<dbReference type="GeneID" id="92086158"/>
<organism evidence="1 2">
    <name type="scientific">Apiospora phragmitis</name>
    <dbReference type="NCBI Taxonomy" id="2905665"/>
    <lineage>
        <taxon>Eukaryota</taxon>
        <taxon>Fungi</taxon>
        <taxon>Dikarya</taxon>
        <taxon>Ascomycota</taxon>
        <taxon>Pezizomycotina</taxon>
        <taxon>Sordariomycetes</taxon>
        <taxon>Xylariomycetidae</taxon>
        <taxon>Amphisphaeriales</taxon>
        <taxon>Apiosporaceae</taxon>
        <taxon>Apiospora</taxon>
    </lineage>
</organism>
<dbReference type="RefSeq" id="XP_066721236.1">
    <property type="nucleotide sequence ID" value="XM_066853095.1"/>
</dbReference>
<protein>
    <submittedName>
        <fullName evidence="1">Uncharacterized protein</fullName>
    </submittedName>
</protein>